<feature type="compositionally biased region" description="Low complexity" evidence="1">
    <location>
        <begin position="15"/>
        <end position="36"/>
    </location>
</feature>
<accession>A0A0L0G5Y6</accession>
<dbReference type="GeneID" id="25903840"/>
<proteinExistence type="predicted"/>
<feature type="region of interest" description="Disordered" evidence="1">
    <location>
        <begin position="65"/>
        <end position="87"/>
    </location>
</feature>
<name>A0A0L0G5Y6_9EUKA</name>
<dbReference type="EMBL" id="KQ241764">
    <property type="protein sequence ID" value="KNC84440.1"/>
    <property type="molecule type" value="Genomic_DNA"/>
</dbReference>
<feature type="region of interest" description="Disordered" evidence="1">
    <location>
        <begin position="211"/>
        <end position="242"/>
    </location>
</feature>
<gene>
    <name evidence="2" type="ORF">SARC_03336</name>
</gene>
<evidence type="ECO:0000256" key="1">
    <source>
        <dbReference type="SAM" id="MobiDB-lite"/>
    </source>
</evidence>
<feature type="compositionally biased region" description="Low complexity" evidence="1">
    <location>
        <begin position="226"/>
        <end position="237"/>
    </location>
</feature>
<dbReference type="RefSeq" id="XP_014158342.1">
    <property type="nucleotide sequence ID" value="XM_014302867.1"/>
</dbReference>
<evidence type="ECO:0000313" key="3">
    <source>
        <dbReference type="Proteomes" id="UP000054560"/>
    </source>
</evidence>
<dbReference type="AlphaFoldDB" id="A0A0L0G5Y6"/>
<keyword evidence="3" id="KW-1185">Reference proteome</keyword>
<evidence type="ECO:0000313" key="2">
    <source>
        <dbReference type="EMBL" id="KNC84440.1"/>
    </source>
</evidence>
<feature type="compositionally biased region" description="Polar residues" evidence="1">
    <location>
        <begin position="37"/>
        <end position="49"/>
    </location>
</feature>
<sequence length="440" mass="48844">MSDPFAQFNPLPQKQTTSETVPQQQSQQQSQPTPMQGHSSAQNITMHGNSFQQTNALPQFNSYQQGLPVIGDTSGPGSQQSMNPNLGVYTPQQVMYNAQPPQMGGLMPVQPMSRPRFNTYSVAPGTQQGPPTISFQNMSLTPQMNQQQPNYDEPQVSQPMRFRSHAVSVSDTNDENSVSAPFTFAQPVVETKDSLDPFDMFDPVPRARGKTVGASSAYVPPEHSFGQPQQNNQGKPQSGTVDPFDLFLAVNAESRSQTKDVPLESNAKDVALEVKPDIKVESEPDNNDKSEKSELKEATNTEETKGEMDVKVLRKKLFFYPGHRGYIVEGIKHRRALGGKYSVKPLRAAAIKISADKDGVIIMSQEGKSILHRFAWEKIKELHHVHTDKIDTPLNKRTRKNFIALQLIDGSVFVINSKQTPEIRALFDEANPKMPKDKAT</sequence>
<feature type="region of interest" description="Disordered" evidence="1">
    <location>
        <begin position="1"/>
        <end position="49"/>
    </location>
</feature>
<organism evidence="2 3">
    <name type="scientific">Sphaeroforma arctica JP610</name>
    <dbReference type="NCBI Taxonomy" id="667725"/>
    <lineage>
        <taxon>Eukaryota</taxon>
        <taxon>Ichthyosporea</taxon>
        <taxon>Ichthyophonida</taxon>
        <taxon>Sphaeroforma</taxon>
    </lineage>
</organism>
<dbReference type="Proteomes" id="UP000054560">
    <property type="component" value="Unassembled WGS sequence"/>
</dbReference>
<feature type="compositionally biased region" description="Polar residues" evidence="1">
    <location>
        <begin position="75"/>
        <end position="87"/>
    </location>
</feature>
<reference evidence="2 3" key="1">
    <citation type="submission" date="2011-02" db="EMBL/GenBank/DDBJ databases">
        <title>The Genome Sequence of Sphaeroforma arctica JP610.</title>
        <authorList>
            <consortium name="The Broad Institute Genome Sequencing Platform"/>
            <person name="Russ C."/>
            <person name="Cuomo C."/>
            <person name="Young S.K."/>
            <person name="Zeng Q."/>
            <person name="Gargeya S."/>
            <person name="Alvarado L."/>
            <person name="Berlin A."/>
            <person name="Chapman S.B."/>
            <person name="Chen Z."/>
            <person name="Freedman E."/>
            <person name="Gellesch M."/>
            <person name="Goldberg J."/>
            <person name="Griggs A."/>
            <person name="Gujja S."/>
            <person name="Heilman E."/>
            <person name="Heiman D."/>
            <person name="Howarth C."/>
            <person name="Mehta T."/>
            <person name="Neiman D."/>
            <person name="Pearson M."/>
            <person name="Roberts A."/>
            <person name="Saif S."/>
            <person name="Shea T."/>
            <person name="Shenoy N."/>
            <person name="Sisk P."/>
            <person name="Stolte C."/>
            <person name="Sykes S."/>
            <person name="White J."/>
            <person name="Yandava C."/>
            <person name="Burger G."/>
            <person name="Gray M.W."/>
            <person name="Holland P.W.H."/>
            <person name="King N."/>
            <person name="Lang F.B.F."/>
            <person name="Roger A.J."/>
            <person name="Ruiz-Trillo I."/>
            <person name="Haas B."/>
            <person name="Nusbaum C."/>
            <person name="Birren B."/>
        </authorList>
    </citation>
    <scope>NUCLEOTIDE SEQUENCE [LARGE SCALE GENOMIC DNA]</scope>
    <source>
        <strain evidence="2 3">JP610</strain>
    </source>
</reference>
<protein>
    <submittedName>
        <fullName evidence="2">Uncharacterized protein</fullName>
    </submittedName>
</protein>
<feature type="region of interest" description="Disordered" evidence="1">
    <location>
        <begin position="274"/>
        <end position="305"/>
    </location>
</feature>